<reference evidence="1 2" key="2">
    <citation type="submission" date="2020-03" db="EMBL/GenBank/DDBJ databases">
        <title>Kangsaoukella pontilimi gen. nov., sp. nov., a new member of the family Rhodobacteraceae isolated from a tidal mudflat.</title>
        <authorList>
            <person name="Kim I.S."/>
        </authorList>
    </citation>
    <scope>NUCLEOTIDE SEQUENCE [LARGE SCALE GENOMIC DNA]</scope>
    <source>
        <strain evidence="1 2">GH1-50</strain>
    </source>
</reference>
<reference evidence="1 2" key="1">
    <citation type="submission" date="2019-12" db="EMBL/GenBank/DDBJ databases">
        <authorList>
            <person name="Lee S.D."/>
        </authorList>
    </citation>
    <scope>NUCLEOTIDE SEQUENCE [LARGE SCALE GENOMIC DNA]</scope>
    <source>
        <strain evidence="1 2">GH1-50</strain>
    </source>
</reference>
<organism evidence="1 2">
    <name type="scientific">Kangsaoukella pontilimi</name>
    <dbReference type="NCBI Taxonomy" id="2691042"/>
    <lineage>
        <taxon>Bacteria</taxon>
        <taxon>Pseudomonadati</taxon>
        <taxon>Pseudomonadota</taxon>
        <taxon>Alphaproteobacteria</taxon>
        <taxon>Rhodobacterales</taxon>
        <taxon>Paracoccaceae</taxon>
        <taxon>Kangsaoukella</taxon>
    </lineage>
</organism>
<proteinExistence type="predicted"/>
<keyword evidence="2" id="KW-1185">Reference proteome</keyword>
<comment type="caution">
    <text evidence="1">The sequence shown here is derived from an EMBL/GenBank/DDBJ whole genome shotgun (WGS) entry which is preliminary data.</text>
</comment>
<dbReference type="Proteomes" id="UP000480350">
    <property type="component" value="Unassembled WGS sequence"/>
</dbReference>
<sequence length="52" mass="5878">MASPAWFHGFLHAFTRANRYSTLFSMSDRDLARRGYDRAGLTRSFITGIGGH</sequence>
<accession>A0A7C9IRN1</accession>
<dbReference type="RefSeq" id="WP_160763568.1">
    <property type="nucleotide sequence ID" value="NZ_WUPT01000001.1"/>
</dbReference>
<name>A0A7C9IRN1_9RHOB</name>
<gene>
    <name evidence="1" type="ORF">GQ651_07595</name>
</gene>
<dbReference type="AlphaFoldDB" id="A0A7C9IRN1"/>
<dbReference type="EMBL" id="WUPT01000001">
    <property type="protein sequence ID" value="MXQ07706.1"/>
    <property type="molecule type" value="Genomic_DNA"/>
</dbReference>
<evidence type="ECO:0008006" key="3">
    <source>
        <dbReference type="Google" id="ProtNLM"/>
    </source>
</evidence>
<evidence type="ECO:0000313" key="1">
    <source>
        <dbReference type="EMBL" id="MXQ07706.1"/>
    </source>
</evidence>
<evidence type="ECO:0000313" key="2">
    <source>
        <dbReference type="Proteomes" id="UP000480350"/>
    </source>
</evidence>
<protein>
    <recommendedName>
        <fullName evidence="3">DUF1127 domain-containing protein</fullName>
    </recommendedName>
</protein>